<evidence type="ECO:0000313" key="2">
    <source>
        <dbReference type="Proteomes" id="UP000182444"/>
    </source>
</evidence>
<dbReference type="VEuPathDB" id="FungiDB:YALI1_F16649g"/>
<organism evidence="1 2">
    <name type="scientific">Yarrowia lipolytica</name>
    <name type="common">Candida lipolytica</name>
    <dbReference type="NCBI Taxonomy" id="4952"/>
    <lineage>
        <taxon>Eukaryota</taxon>
        <taxon>Fungi</taxon>
        <taxon>Dikarya</taxon>
        <taxon>Ascomycota</taxon>
        <taxon>Saccharomycotina</taxon>
        <taxon>Dipodascomycetes</taxon>
        <taxon>Dipodascales</taxon>
        <taxon>Dipodascales incertae sedis</taxon>
        <taxon>Yarrowia</taxon>
    </lineage>
</organism>
<accession>A0A1D8NN60</accession>
<proteinExistence type="predicted"/>
<dbReference type="Proteomes" id="UP000182444">
    <property type="component" value="Chromosome 1F"/>
</dbReference>
<protein>
    <submittedName>
        <fullName evidence="1">Uncharacterized protein</fullName>
    </submittedName>
</protein>
<dbReference type="AlphaFoldDB" id="A0A1D8NN60"/>
<dbReference type="GeneID" id="94583953"/>
<dbReference type="RefSeq" id="XP_068139470.1">
    <property type="nucleotide sequence ID" value="XM_068283369.1"/>
</dbReference>
<sequence>MSARWAISRPVAKKPILTGSMGRMVAKREKFAVQDPFPALESSRMWWMFGEKETMKAAKTNGRNSLVVDSSSCHLSQPTWTFSTLIPITAVWFRPKLYRAKK</sequence>
<gene>
    <name evidence="1" type="ORF">YALI1_F16649g</name>
</gene>
<reference evidence="1 2" key="1">
    <citation type="journal article" date="2016" name="PLoS ONE">
        <title>Sequence Assembly of Yarrowia lipolytica Strain W29/CLIB89 Shows Transposable Element Diversity.</title>
        <authorList>
            <person name="Magnan C."/>
            <person name="Yu J."/>
            <person name="Chang I."/>
            <person name="Jahn E."/>
            <person name="Kanomata Y."/>
            <person name="Wu J."/>
            <person name="Zeller M."/>
            <person name="Oakes M."/>
            <person name="Baldi P."/>
            <person name="Sandmeyer S."/>
        </authorList>
    </citation>
    <scope>NUCLEOTIDE SEQUENCE [LARGE SCALE GENOMIC DNA]</scope>
    <source>
        <strain evidence="2">CLIB89(W29)</strain>
    </source>
</reference>
<dbReference type="EMBL" id="CP017558">
    <property type="protein sequence ID" value="AOW07071.1"/>
    <property type="molecule type" value="Genomic_DNA"/>
</dbReference>
<name>A0A1D8NN60_YARLL</name>
<evidence type="ECO:0000313" key="1">
    <source>
        <dbReference type="EMBL" id="AOW07071.1"/>
    </source>
</evidence>